<dbReference type="InterPro" id="IPR050664">
    <property type="entry name" value="Octanoyltrans_LipM/LipL"/>
</dbReference>
<dbReference type="STRING" id="671143.DAMO_1193"/>
<dbReference type="Proteomes" id="UP000006898">
    <property type="component" value="Chromosome"/>
</dbReference>
<sequence>MPSAGRFLRMGASAGSINMGIDEALATLCRDSATLRFYAWESPTLSIGYAQRCDDIDLTACRTAMVALVRRPTGGRAVLHQQDLTYSLILPLRPPWTTYSIAESYRLINMCLLRGLERLGLKVTIGRRPRQAAGAPSPFCFPAISQYELLVGGKKMIGSAQRRFPAALLQQGSILLDFDPSGTVALLYPDEQAAAAGAIGAVGSLREVLGRLPDRREVETAIRHGFASEMGIELVEGELEPEECELSMQCAVARYASPDWTFRR</sequence>
<dbReference type="PROSITE" id="PS51733">
    <property type="entry name" value="BPL_LPL_CATALYTIC"/>
    <property type="match status" value="1"/>
</dbReference>
<gene>
    <name evidence="2" type="ORF">DAMO_1193</name>
</gene>
<dbReference type="InterPro" id="IPR004143">
    <property type="entry name" value="BPL_LPL_catalytic"/>
</dbReference>
<dbReference type="AlphaFoldDB" id="D5MES4"/>
<dbReference type="Pfam" id="PF21948">
    <property type="entry name" value="LplA-B_cat"/>
    <property type="match status" value="1"/>
</dbReference>
<evidence type="ECO:0000313" key="2">
    <source>
        <dbReference type="EMBL" id="CBE68253.1"/>
    </source>
</evidence>
<dbReference type="SUPFAM" id="SSF55681">
    <property type="entry name" value="Class II aaRS and biotin synthetases"/>
    <property type="match status" value="1"/>
</dbReference>
<dbReference type="KEGG" id="mox:DAMO_1193"/>
<protein>
    <recommendedName>
        <fullName evidence="1">BPL/LPL catalytic domain-containing protein</fullName>
    </recommendedName>
</protein>
<dbReference type="EMBL" id="FP565575">
    <property type="protein sequence ID" value="CBE68253.1"/>
    <property type="molecule type" value="Genomic_DNA"/>
</dbReference>
<dbReference type="HOGENOM" id="CLU_022986_5_0_0"/>
<evidence type="ECO:0000313" key="3">
    <source>
        <dbReference type="Proteomes" id="UP000006898"/>
    </source>
</evidence>
<proteinExistence type="predicted"/>
<organism evidence="2 3">
    <name type="scientific">Methylomirabilis oxygeniifera</name>
    <dbReference type="NCBI Taxonomy" id="671143"/>
    <lineage>
        <taxon>Bacteria</taxon>
        <taxon>Candidatus Methylomirabilota</taxon>
        <taxon>Candidatus Methylomirabilia</taxon>
        <taxon>Candidatus Methylomirabilales</taxon>
        <taxon>Candidatus Methylomirabilaceae</taxon>
        <taxon>Candidatus Methylomirabilis</taxon>
    </lineage>
</organism>
<dbReference type="eggNOG" id="COG0095">
    <property type="taxonomic scope" value="Bacteria"/>
</dbReference>
<name>D5MES4_METO1</name>
<feature type="domain" description="BPL/LPL catalytic" evidence="1">
    <location>
        <begin position="29"/>
        <end position="234"/>
    </location>
</feature>
<dbReference type="PATRIC" id="fig|671143.5.peg.1045"/>
<reference evidence="2 3" key="1">
    <citation type="journal article" date="2010" name="Nature">
        <title>Nitrite-driven anaerobic methane oxidation by oxygenic bacteria.</title>
        <authorList>
            <person name="Ettwig K.F."/>
            <person name="Butler M.K."/>
            <person name="Le Paslier D."/>
            <person name="Pelletier E."/>
            <person name="Mangenot S."/>
            <person name="Kuypers M.M.M."/>
            <person name="Schreiber F."/>
            <person name="Dutilh B.E."/>
            <person name="Zedelius J."/>
            <person name="de Beer D."/>
            <person name="Gloerich J."/>
            <person name="Wessels H.J.C.T."/>
            <person name="van Allen T."/>
            <person name="Luesken F."/>
            <person name="Wu M."/>
            <person name="van de Pas-Schoonen K.T."/>
            <person name="Op den Camp H.J.M."/>
            <person name="Janssen-Megens E.M."/>
            <person name="Francoijs K-J."/>
            <person name="Stunnenberg H."/>
            <person name="Weissenbach J."/>
            <person name="Jetten M.S.M."/>
            <person name="Strous M."/>
        </authorList>
    </citation>
    <scope>NUCLEOTIDE SEQUENCE [LARGE SCALE GENOMIC DNA]</scope>
</reference>
<dbReference type="PANTHER" id="PTHR43679:SF2">
    <property type="entry name" value="OCTANOYL-[GCVH]:PROTEIN N-OCTANOYLTRANSFERASE"/>
    <property type="match status" value="1"/>
</dbReference>
<accession>D5MES4</accession>
<dbReference type="PANTHER" id="PTHR43679">
    <property type="entry name" value="OCTANOYLTRANSFERASE LIPM-RELATED"/>
    <property type="match status" value="1"/>
</dbReference>
<dbReference type="Gene3D" id="3.30.930.10">
    <property type="entry name" value="Bira Bifunctional Protein, Domain 2"/>
    <property type="match status" value="1"/>
</dbReference>
<evidence type="ECO:0000259" key="1">
    <source>
        <dbReference type="PROSITE" id="PS51733"/>
    </source>
</evidence>
<dbReference type="InterPro" id="IPR045864">
    <property type="entry name" value="aa-tRNA-synth_II/BPL/LPL"/>
</dbReference>